<feature type="domain" description="Semialdehyde dehydrogenase NAD-binding" evidence="14">
    <location>
        <begin position="5"/>
        <end position="133"/>
    </location>
</feature>
<dbReference type="PIRSF" id="PIRSF000148">
    <property type="entry name" value="ASA_dh"/>
    <property type="match status" value="1"/>
</dbReference>
<dbReference type="Gene3D" id="3.40.50.720">
    <property type="entry name" value="NAD(P)-binding Rossmann-like Domain"/>
    <property type="match status" value="1"/>
</dbReference>
<evidence type="ECO:0000313" key="16">
    <source>
        <dbReference type="Proteomes" id="UP000298058"/>
    </source>
</evidence>
<evidence type="ECO:0000256" key="3">
    <source>
        <dbReference type="ARBA" id="ARBA00005097"/>
    </source>
</evidence>
<dbReference type="GO" id="GO:0009088">
    <property type="term" value="P:threonine biosynthetic process"/>
    <property type="evidence" value="ECO:0007669"/>
    <property type="project" value="UniProtKB-UniPathway"/>
</dbReference>
<dbReference type="PROSITE" id="PS01103">
    <property type="entry name" value="ASD"/>
    <property type="match status" value="1"/>
</dbReference>
<comment type="pathway">
    <text evidence="2">Amino-acid biosynthesis; L-methionine biosynthesis via de novo pathway; L-homoserine from L-aspartate: step 2/3.</text>
</comment>
<dbReference type="Proteomes" id="UP000298058">
    <property type="component" value="Unassembled WGS sequence"/>
</dbReference>
<dbReference type="EC" id="1.2.1.11" evidence="5"/>
<dbReference type="GO" id="GO:0050661">
    <property type="term" value="F:NADP binding"/>
    <property type="evidence" value="ECO:0007669"/>
    <property type="project" value="InterPro"/>
</dbReference>
<evidence type="ECO:0000256" key="12">
    <source>
        <dbReference type="ARBA" id="ARBA00023167"/>
    </source>
</evidence>
<dbReference type="InterPro" id="IPR051823">
    <property type="entry name" value="ASADH-related"/>
</dbReference>
<dbReference type="InterPro" id="IPR000319">
    <property type="entry name" value="Asp-semialdehyde_DH_CS"/>
</dbReference>
<dbReference type="SMART" id="SM00859">
    <property type="entry name" value="Semialdhyde_dh"/>
    <property type="match status" value="1"/>
</dbReference>
<dbReference type="GO" id="GO:0004073">
    <property type="term" value="F:aspartate-semialdehyde dehydrogenase activity"/>
    <property type="evidence" value="ECO:0007669"/>
    <property type="project" value="UniProtKB-EC"/>
</dbReference>
<proteinExistence type="inferred from homology"/>
<dbReference type="GO" id="GO:0019877">
    <property type="term" value="P:diaminopimelate biosynthetic process"/>
    <property type="evidence" value="ECO:0007669"/>
    <property type="project" value="UniProtKB-KW"/>
</dbReference>
<organism evidence="15 16">
    <name type="scientific">Leptospira idonii</name>
    <dbReference type="NCBI Taxonomy" id="1193500"/>
    <lineage>
        <taxon>Bacteria</taxon>
        <taxon>Pseudomonadati</taxon>
        <taxon>Spirochaetota</taxon>
        <taxon>Spirochaetia</taxon>
        <taxon>Leptospirales</taxon>
        <taxon>Leptospiraceae</taxon>
        <taxon>Leptospira</taxon>
    </lineage>
</organism>
<feature type="active site" description="Proton acceptor" evidence="13">
    <location>
        <position position="241"/>
    </location>
</feature>
<keyword evidence="11" id="KW-0457">Lysine biosynthesis</keyword>
<dbReference type="NCBIfam" id="TIGR00978">
    <property type="entry name" value="asd_EA"/>
    <property type="match status" value="1"/>
</dbReference>
<evidence type="ECO:0000256" key="10">
    <source>
        <dbReference type="ARBA" id="ARBA00023002"/>
    </source>
</evidence>
<sequence length="352" mass="38144">MEKIKVGVLGATGSVGQRFIQLLENHPFFTVSHLAASEKSAGKTYGEVMKSRWKISADIPSYAKDIVITLPKPSDTKGVQLVFSGLDSSIAGEVETEYAEAGVIVISNSKNHRMDPNVPILSAEVNPEHLDVLKAQSTPGKILTNSNCTIMGVTISLKPLFDKFGLESVMLFSMQAISGAGYPGVPTMDILGNVVPYISGEEDKAETEPQKCLGTVKDGQIVSAPFSISAHCNRVPVFDGHTVCVSAKFKKKPSKEEILDAWKNFSGEPQKLDLPLAPKQAIVYREESDRPQPRLDLDTGRGMATTIGRLREDSLFDWKWVVLSHNTIRGAAGAALLNAELMYKKGLIGSSK</sequence>
<keyword evidence="8" id="KW-0521">NADP</keyword>
<dbReference type="GO" id="GO:0046983">
    <property type="term" value="F:protein dimerization activity"/>
    <property type="evidence" value="ECO:0007669"/>
    <property type="project" value="InterPro"/>
</dbReference>
<evidence type="ECO:0000256" key="4">
    <source>
        <dbReference type="ARBA" id="ARBA00010584"/>
    </source>
</evidence>
<gene>
    <name evidence="15" type="primary">asd</name>
    <name evidence="15" type="ORF">EHS15_08135</name>
</gene>
<dbReference type="PANTHER" id="PTHR46718:SF1">
    <property type="entry name" value="ASPARTATE-SEMIALDEHYDE DEHYDROGENASE"/>
    <property type="match status" value="1"/>
</dbReference>
<feature type="active site" description="Acyl-thioester intermediate" evidence="13">
    <location>
        <position position="148"/>
    </location>
</feature>
<dbReference type="AlphaFoldDB" id="A0A4R9LZE4"/>
<keyword evidence="6" id="KW-0028">Amino-acid biosynthesis</keyword>
<keyword evidence="16" id="KW-1185">Reference proteome</keyword>
<keyword evidence="10 15" id="KW-0560">Oxidoreductase</keyword>
<name>A0A4R9LZE4_9LEPT</name>
<dbReference type="Gene3D" id="3.30.360.10">
    <property type="entry name" value="Dihydrodipicolinate Reductase, domain 2"/>
    <property type="match status" value="1"/>
</dbReference>
<evidence type="ECO:0000256" key="6">
    <source>
        <dbReference type="ARBA" id="ARBA00022605"/>
    </source>
</evidence>
<dbReference type="SUPFAM" id="SSF51735">
    <property type="entry name" value="NAD(P)-binding Rossmann-fold domains"/>
    <property type="match status" value="1"/>
</dbReference>
<dbReference type="InterPro" id="IPR005676">
    <property type="entry name" value="Asp_semi-ald_DH_pep-lack"/>
</dbReference>
<evidence type="ECO:0000256" key="8">
    <source>
        <dbReference type="ARBA" id="ARBA00022857"/>
    </source>
</evidence>
<dbReference type="UniPathway" id="UPA00051">
    <property type="reaction ID" value="UER00464"/>
</dbReference>
<dbReference type="InterPro" id="IPR036291">
    <property type="entry name" value="NAD(P)-bd_dom_sf"/>
</dbReference>
<dbReference type="RefSeq" id="WP_135760049.1">
    <property type="nucleotide sequence ID" value="NZ_RQHW01000028.1"/>
</dbReference>
<accession>A0A4R9LZE4</accession>
<comment type="pathway">
    <text evidence="3">Amino-acid biosynthesis; L-threonine biosynthesis; L-threonine from L-aspartate: step 2/5.</text>
</comment>
<evidence type="ECO:0000313" key="15">
    <source>
        <dbReference type="EMBL" id="TGN19733.1"/>
    </source>
</evidence>
<dbReference type="GO" id="GO:0051287">
    <property type="term" value="F:NAD binding"/>
    <property type="evidence" value="ECO:0007669"/>
    <property type="project" value="InterPro"/>
</dbReference>
<evidence type="ECO:0000256" key="9">
    <source>
        <dbReference type="ARBA" id="ARBA00022915"/>
    </source>
</evidence>
<dbReference type="Pfam" id="PF02774">
    <property type="entry name" value="Semialdhyde_dhC"/>
    <property type="match status" value="1"/>
</dbReference>
<dbReference type="EMBL" id="RQHW01000028">
    <property type="protein sequence ID" value="TGN19733.1"/>
    <property type="molecule type" value="Genomic_DNA"/>
</dbReference>
<evidence type="ECO:0000256" key="11">
    <source>
        <dbReference type="ARBA" id="ARBA00023154"/>
    </source>
</evidence>
<dbReference type="GO" id="GO:0009086">
    <property type="term" value="P:methionine biosynthetic process"/>
    <property type="evidence" value="ECO:0007669"/>
    <property type="project" value="UniProtKB-KW"/>
</dbReference>
<evidence type="ECO:0000256" key="2">
    <source>
        <dbReference type="ARBA" id="ARBA00005021"/>
    </source>
</evidence>
<evidence type="ECO:0000256" key="5">
    <source>
        <dbReference type="ARBA" id="ARBA00013120"/>
    </source>
</evidence>
<dbReference type="UniPathway" id="UPA00034">
    <property type="reaction ID" value="UER00016"/>
</dbReference>
<dbReference type="SUPFAM" id="SSF55347">
    <property type="entry name" value="Glyceraldehyde-3-phosphate dehydrogenase-like, C-terminal domain"/>
    <property type="match status" value="1"/>
</dbReference>
<protein>
    <recommendedName>
        <fullName evidence="5">aspartate-semialdehyde dehydrogenase</fullName>
        <ecNumber evidence="5">1.2.1.11</ecNumber>
    </recommendedName>
</protein>
<dbReference type="CDD" id="cd02315">
    <property type="entry name" value="ScASADH_like_N"/>
    <property type="match status" value="1"/>
</dbReference>
<reference evidence="15" key="1">
    <citation type="journal article" date="2019" name="PLoS Negl. Trop. Dis.">
        <title>Revisiting the worldwide diversity of Leptospira species in the environment.</title>
        <authorList>
            <person name="Vincent A.T."/>
            <person name="Schiettekatte O."/>
            <person name="Bourhy P."/>
            <person name="Veyrier F.J."/>
            <person name="Picardeau M."/>
        </authorList>
    </citation>
    <scope>NUCLEOTIDE SEQUENCE [LARGE SCALE GENOMIC DNA]</scope>
    <source>
        <strain evidence="15">201300427</strain>
    </source>
</reference>
<dbReference type="NCBIfam" id="NF006416">
    <property type="entry name" value="PRK08664.1"/>
    <property type="match status" value="1"/>
</dbReference>
<comment type="similarity">
    <text evidence="4">Belongs to the aspartate-semialdehyde dehydrogenase family.</text>
</comment>
<dbReference type="GO" id="GO:0009089">
    <property type="term" value="P:lysine biosynthetic process via diaminopimelate"/>
    <property type="evidence" value="ECO:0007669"/>
    <property type="project" value="UniProtKB-UniPathway"/>
</dbReference>
<dbReference type="PANTHER" id="PTHR46718">
    <property type="entry name" value="ASPARTATE-SEMIALDEHYDE DEHYDROGENASE"/>
    <property type="match status" value="1"/>
</dbReference>
<keyword evidence="12" id="KW-0486">Methionine biosynthesis</keyword>
<dbReference type="InterPro" id="IPR000534">
    <property type="entry name" value="Semialdehyde_DH_NAD-bd"/>
</dbReference>
<evidence type="ECO:0000259" key="14">
    <source>
        <dbReference type="SMART" id="SM00859"/>
    </source>
</evidence>
<dbReference type="CDD" id="cd18130">
    <property type="entry name" value="ASADH_C_arch_fung_like"/>
    <property type="match status" value="1"/>
</dbReference>
<dbReference type="OrthoDB" id="9805684at2"/>
<comment type="caution">
    <text evidence="15">The sequence shown here is derived from an EMBL/GenBank/DDBJ whole genome shotgun (WGS) entry which is preliminary data.</text>
</comment>
<dbReference type="InterPro" id="IPR012280">
    <property type="entry name" value="Semialdhyde_DH_dimer_dom"/>
</dbReference>
<comment type="function">
    <text evidence="1">Catalyzes the NADPH-dependent formation of L-aspartate-semialdehyde (L-ASA) by the reductive dephosphorylation of L-aspartyl-4-phosphate.</text>
</comment>
<keyword evidence="9" id="KW-0220">Diaminopimelate biosynthesis</keyword>
<evidence type="ECO:0000256" key="7">
    <source>
        <dbReference type="ARBA" id="ARBA00022697"/>
    </source>
</evidence>
<evidence type="ECO:0000256" key="1">
    <source>
        <dbReference type="ARBA" id="ARBA00002492"/>
    </source>
</evidence>
<evidence type="ECO:0000256" key="13">
    <source>
        <dbReference type="PIRSR" id="PIRSR000148-1"/>
    </source>
</evidence>
<dbReference type="UniPathway" id="UPA00050">
    <property type="reaction ID" value="UER00463"/>
</dbReference>
<dbReference type="FunFam" id="3.30.360.10:FF:000016">
    <property type="entry name" value="Probable aspartate-semialdehyde dehydrogenase"/>
    <property type="match status" value="1"/>
</dbReference>
<dbReference type="Pfam" id="PF01118">
    <property type="entry name" value="Semialdhyde_dh"/>
    <property type="match status" value="1"/>
</dbReference>
<keyword evidence="7" id="KW-0791">Threonine biosynthesis</keyword>